<dbReference type="PROSITE" id="PS01360">
    <property type="entry name" value="ZF_MYND_1"/>
    <property type="match status" value="1"/>
</dbReference>
<organism evidence="7 8">
    <name type="scientific">Aspergillus udagawae</name>
    <dbReference type="NCBI Taxonomy" id="91492"/>
    <lineage>
        <taxon>Eukaryota</taxon>
        <taxon>Fungi</taxon>
        <taxon>Dikarya</taxon>
        <taxon>Ascomycota</taxon>
        <taxon>Pezizomycotina</taxon>
        <taxon>Eurotiomycetes</taxon>
        <taxon>Eurotiomycetidae</taxon>
        <taxon>Eurotiales</taxon>
        <taxon>Aspergillaceae</taxon>
        <taxon>Aspergillus</taxon>
        <taxon>Aspergillus subgen. Fumigati</taxon>
    </lineage>
</organism>
<evidence type="ECO:0000256" key="3">
    <source>
        <dbReference type="ARBA" id="ARBA00022833"/>
    </source>
</evidence>
<dbReference type="Pfam" id="PF14441">
    <property type="entry name" value="OTT_1508_deam"/>
    <property type="match status" value="1"/>
</dbReference>
<sequence length="954" mass="108584">MQHVQVLSRPVEISLDEAGDSVWRLPPDIESEITTLATVCHVKHQQRTPLAAGREEDIREADSSDDEESEIGSNFATDVVGRLGTGTIKSIRMRFLDQLAELICRKKEADYVTCTSLMESEEEATIFAARNAPWVDADIELLEKVANMLEVVASRGLLSEDVLDLREEFSMYYSPRLKHHAKALLDLLGKGEKMKVFTTCLKAFLDGRIPPPAFVELVDDLGNSTDFYSQLKDNFLPSKVHRQGREMEYICRPRHSFATFHEAAREIAGLKRVKIVLLPGYESREVPPQLSLCLKLDSVEHPKSLEAKLRKPKWVHAEMRMILHLLSIDNVARMFPYLGISKKTCLLCGHVLSQLGIFQARNNHGKVYGQWTLPRAIAMPAASHGTLDTTIQKLRDVLHHECNSEDNKQLAPIKESTISTPVAERQDIWSPFNRSIPDPRLHSREIEWLSQGYIKRIAGGYEPCAKETRANSHARKNPTDHEGLEAPPSDVTDDEAHSDTRVFEPVPENNRPSCGKCGVLNDGLISCQKCNSVLYCDKACLEEDWIRHKFVCRLGRPLDEVDDFIRACREETIPTNDNVAKAFGFCFFTSGVDRQRLFRLYCDLINQWGMSEEELRQAWKSDKLKELIHLRGSQVPSARIRNEVRWLVQQNRFGSGVVTSWDTVFETQRHILDPLDRTVPWYTLKPREKLEAYVFWCQITNGIMPDVDEDNWIFLGFCTASNDSQTQRLAQLYGLLVGRANFEDFWQARVSSKMVELFQKHSLGDEIRTMRNFESLMSAIGTWYQSVWELKRFTRLSQPYPHRAVCVDYGFMNCQTPVERLSLRDAYTQFFKSGGDEMALHQACIENRLAGFLRSELGSLSFDATLLESPYPLDGCDHMGMIVETAILCPESAYEEVKKLQQAQRLEGVILTHPDKVDAAMSAALMNRAAFLRQGVRIRTTRIGGRTIQSMSGM</sequence>
<name>A0A8E0QRD3_9EURO</name>
<keyword evidence="2 4" id="KW-0863">Zinc-finger</keyword>
<evidence type="ECO:0000259" key="6">
    <source>
        <dbReference type="PROSITE" id="PS50865"/>
    </source>
</evidence>
<dbReference type="SUPFAM" id="SSF144232">
    <property type="entry name" value="HIT/MYND zinc finger-like"/>
    <property type="match status" value="1"/>
</dbReference>
<dbReference type="RefSeq" id="XP_043144679.1">
    <property type="nucleotide sequence ID" value="XM_043288744.1"/>
</dbReference>
<keyword evidence="1" id="KW-0479">Metal-binding</keyword>
<evidence type="ECO:0000256" key="1">
    <source>
        <dbReference type="ARBA" id="ARBA00022723"/>
    </source>
</evidence>
<comment type="caution">
    <text evidence="7">The sequence shown here is derived from an EMBL/GenBank/DDBJ whole genome shotgun (WGS) entry which is preliminary data.</text>
</comment>
<dbReference type="Gene3D" id="6.10.140.2220">
    <property type="match status" value="1"/>
</dbReference>
<feature type="region of interest" description="Disordered" evidence="5">
    <location>
        <begin position="466"/>
        <end position="505"/>
    </location>
</feature>
<evidence type="ECO:0000313" key="8">
    <source>
        <dbReference type="Proteomes" id="UP000036893"/>
    </source>
</evidence>
<evidence type="ECO:0000256" key="2">
    <source>
        <dbReference type="ARBA" id="ARBA00022771"/>
    </source>
</evidence>
<dbReference type="InterPro" id="IPR027796">
    <property type="entry name" value="OTT_1508_deam-like"/>
</dbReference>
<feature type="region of interest" description="Disordered" evidence="5">
    <location>
        <begin position="47"/>
        <end position="71"/>
    </location>
</feature>
<dbReference type="GeneID" id="66991273"/>
<evidence type="ECO:0000256" key="4">
    <source>
        <dbReference type="PROSITE-ProRule" id="PRU00134"/>
    </source>
</evidence>
<protein>
    <recommendedName>
        <fullName evidence="6">MYND-type domain-containing protein</fullName>
    </recommendedName>
</protein>
<keyword evidence="3" id="KW-0862">Zinc</keyword>
<dbReference type="Pfam" id="PF01753">
    <property type="entry name" value="zf-MYND"/>
    <property type="match status" value="1"/>
</dbReference>
<accession>A0A8E0QRD3</accession>
<dbReference type="AlphaFoldDB" id="A0A8E0QRD3"/>
<dbReference type="GO" id="GO:0008270">
    <property type="term" value="F:zinc ion binding"/>
    <property type="evidence" value="ECO:0007669"/>
    <property type="project" value="UniProtKB-KW"/>
</dbReference>
<feature type="compositionally biased region" description="Basic and acidic residues" evidence="5">
    <location>
        <begin position="53"/>
        <end position="62"/>
    </location>
</feature>
<dbReference type="Proteomes" id="UP000036893">
    <property type="component" value="Unassembled WGS sequence"/>
</dbReference>
<evidence type="ECO:0000256" key="5">
    <source>
        <dbReference type="SAM" id="MobiDB-lite"/>
    </source>
</evidence>
<gene>
    <name evidence="7" type="ORF">Aud_003797</name>
</gene>
<reference evidence="7" key="2">
    <citation type="submission" date="2021-01" db="EMBL/GenBank/DDBJ databases">
        <title>Pan-genome distribution and transcriptional activeness of fungal secondary metabolism genes in Aspergillus section Fumigati.</title>
        <authorList>
            <person name="Takahashi H."/>
            <person name="Umemura M."/>
            <person name="Ninomiya A."/>
            <person name="Kusuya Y."/>
            <person name="Urayama S."/>
            <person name="Shimizu M."/>
            <person name="Watanabe A."/>
            <person name="Kamei K."/>
            <person name="Yaguchi T."/>
            <person name="Hagiwara D."/>
        </authorList>
    </citation>
    <scope>NUCLEOTIDE SEQUENCE</scope>
    <source>
        <strain evidence="7">IFM 46973</strain>
    </source>
</reference>
<dbReference type="EMBL" id="BBXM02000002">
    <property type="protein sequence ID" value="GIC87413.1"/>
    <property type="molecule type" value="Genomic_DNA"/>
</dbReference>
<feature type="domain" description="MYND-type" evidence="6">
    <location>
        <begin position="514"/>
        <end position="552"/>
    </location>
</feature>
<dbReference type="InterPro" id="IPR002893">
    <property type="entry name" value="Znf_MYND"/>
</dbReference>
<reference evidence="7" key="1">
    <citation type="journal article" date="2015" name="Genome Announc.">
        <title>Draft Genome Sequence of the Pathogenic Filamentous Fungus Aspergillus udagawae Strain IFM 46973T.</title>
        <authorList>
            <person name="Kusuya Y."/>
            <person name="Takahashi-Nakaguchi A."/>
            <person name="Takahashi H."/>
            <person name="Yaguchi T."/>
        </authorList>
    </citation>
    <scope>NUCLEOTIDE SEQUENCE</scope>
    <source>
        <strain evidence="7">IFM 46973</strain>
    </source>
</reference>
<dbReference type="PROSITE" id="PS50865">
    <property type="entry name" value="ZF_MYND_2"/>
    <property type="match status" value="1"/>
</dbReference>
<evidence type="ECO:0000313" key="7">
    <source>
        <dbReference type="EMBL" id="GIC87413.1"/>
    </source>
</evidence>
<proteinExistence type="predicted"/>